<sequence>MRTSAEPLRRKAYSEDIAIRVVWQRLGMCLSFRLIAKRLQIGIGTAHRLYCRFINTGDFKPCSRQSTRPEARKLDELHEIYIIGLLLDNPGLYLNEICSKIKSATGVSVSGSTVCRVLCKNGYTRKKIMNIAKQRCATFRGAFMAHIMNYPLEFYVWLDETGSNRKDHFRKFGYQLRGLTPIYHRDTSKGTRVSSIVAMNSEGLLGYELLIGTTNGDTFFDFVRGTLIPNMQPFPAMNSILIMDNCSIHHVQQVKDLMTSVGILIHFLPPYSPDYNPCEELFSYVKYYLKNHDEILLSIP</sequence>
<dbReference type="InterPro" id="IPR036397">
    <property type="entry name" value="RNaseH_sf"/>
</dbReference>
<dbReference type="InParanoid" id="A0A1X7SU70"/>
<proteinExistence type="predicted"/>
<evidence type="ECO:0000313" key="2">
    <source>
        <dbReference type="EnsemblMetazoa" id="Aqu2.1.05697_001"/>
    </source>
</evidence>
<dbReference type="STRING" id="400682.A0A1X7SU70"/>
<dbReference type="Pfam" id="PF13358">
    <property type="entry name" value="DDE_3"/>
    <property type="match status" value="1"/>
</dbReference>
<dbReference type="OrthoDB" id="5980266at2759"/>
<dbReference type="eggNOG" id="ENOG502S808">
    <property type="taxonomic scope" value="Eukaryota"/>
</dbReference>
<dbReference type="AlphaFoldDB" id="A0A1X7SU70"/>
<dbReference type="NCBIfam" id="NF033545">
    <property type="entry name" value="transpos_IS630"/>
    <property type="match status" value="1"/>
</dbReference>
<dbReference type="PANTHER" id="PTHR46564">
    <property type="entry name" value="TRANSPOSASE"/>
    <property type="match status" value="1"/>
</dbReference>
<dbReference type="SUPFAM" id="SSF46689">
    <property type="entry name" value="Homeodomain-like"/>
    <property type="match status" value="1"/>
</dbReference>
<dbReference type="EnsemblMetazoa" id="Aqu2.1.05697_001">
    <property type="protein sequence ID" value="Aqu2.1.05697_001"/>
    <property type="gene ID" value="Aqu2.1.05697"/>
</dbReference>
<evidence type="ECO:0000259" key="1">
    <source>
        <dbReference type="Pfam" id="PF13358"/>
    </source>
</evidence>
<accession>A0A1X7SU70</accession>
<dbReference type="Gene3D" id="3.30.420.10">
    <property type="entry name" value="Ribonuclease H-like superfamily/Ribonuclease H"/>
    <property type="match status" value="1"/>
</dbReference>
<dbReference type="GO" id="GO:0003676">
    <property type="term" value="F:nucleic acid binding"/>
    <property type="evidence" value="ECO:0007669"/>
    <property type="project" value="InterPro"/>
</dbReference>
<dbReference type="OMA" id="KHAHANT"/>
<reference evidence="2" key="1">
    <citation type="submission" date="2017-05" db="UniProtKB">
        <authorList>
            <consortium name="EnsemblMetazoa"/>
        </authorList>
    </citation>
    <scope>IDENTIFICATION</scope>
</reference>
<feature type="domain" description="Tc1-like transposase DDE" evidence="1">
    <location>
        <begin position="156"/>
        <end position="293"/>
    </location>
</feature>
<name>A0A1X7SU70_AMPQE</name>
<dbReference type="PANTHER" id="PTHR46564:SF1">
    <property type="entry name" value="TRANSPOSASE"/>
    <property type="match status" value="1"/>
</dbReference>
<dbReference type="InterPro" id="IPR038717">
    <property type="entry name" value="Tc1-like_DDE_dom"/>
</dbReference>
<dbReference type="InterPro" id="IPR047655">
    <property type="entry name" value="Transpos_IS630-like"/>
</dbReference>
<organism evidence="2">
    <name type="scientific">Amphimedon queenslandica</name>
    <name type="common">Sponge</name>
    <dbReference type="NCBI Taxonomy" id="400682"/>
    <lineage>
        <taxon>Eukaryota</taxon>
        <taxon>Metazoa</taxon>
        <taxon>Porifera</taxon>
        <taxon>Demospongiae</taxon>
        <taxon>Heteroscleromorpha</taxon>
        <taxon>Haplosclerida</taxon>
        <taxon>Niphatidae</taxon>
        <taxon>Amphimedon</taxon>
    </lineage>
</organism>
<protein>
    <recommendedName>
        <fullName evidence="1">Tc1-like transposase DDE domain-containing protein</fullName>
    </recommendedName>
</protein>
<dbReference type="InterPro" id="IPR009057">
    <property type="entry name" value="Homeodomain-like_sf"/>
</dbReference>